<dbReference type="EMBL" id="FOAT01000020">
    <property type="protein sequence ID" value="SEL33120.1"/>
    <property type="molecule type" value="Genomic_DNA"/>
</dbReference>
<dbReference type="InterPro" id="IPR043773">
    <property type="entry name" value="JetA"/>
</dbReference>
<gene>
    <name evidence="1" type="ORF">SAMN05216469_12036</name>
</gene>
<sequence length="279" mass="32853">MEHFFQYNDKVGSKAYHRMKTNDNVSRFRNIIESRLRDLLSDESIMQRAVIGYQNIESENDKNEANEKVIEMISCVIGYFNSYDEIEKEIVRKHSKYLRSAVSRAKLAFLNTNNIEGKLSTILRTLSTAFDEEEDRGIYDDVPDDYCKIFNMFPQSFINGESLKPISITERMNDVDEIFSEQLISDDEIKRKRAILKEKNEHRFSRKNINVFVNAILQNHSEVSASEIEMSSKRDMIRLIFICIYARDKRSEFVVIPKENVISQRGFTFHDFIIKKRVK</sequence>
<evidence type="ECO:0000313" key="2">
    <source>
        <dbReference type="Proteomes" id="UP000186015"/>
    </source>
</evidence>
<dbReference type="AlphaFoldDB" id="A0A1H7PBD6"/>
<name>A0A1H7PBD6_RUMAL</name>
<reference evidence="1 2" key="1">
    <citation type="submission" date="2016-10" db="EMBL/GenBank/DDBJ databases">
        <authorList>
            <person name="de Groot N.N."/>
        </authorList>
    </citation>
    <scope>NUCLEOTIDE SEQUENCE [LARGE SCALE GENOMIC DNA]</scope>
    <source>
        <strain evidence="1 2">KH2T6</strain>
    </source>
</reference>
<dbReference type="Pfam" id="PF18982">
    <property type="entry name" value="JetA"/>
    <property type="match status" value="1"/>
</dbReference>
<dbReference type="Proteomes" id="UP000186015">
    <property type="component" value="Unassembled WGS sequence"/>
</dbReference>
<evidence type="ECO:0000313" key="1">
    <source>
        <dbReference type="EMBL" id="SEL33120.1"/>
    </source>
</evidence>
<proteinExistence type="predicted"/>
<accession>A0A1H7PBD6</accession>
<protein>
    <submittedName>
        <fullName evidence="1">Uncharacterized protein</fullName>
    </submittedName>
</protein>
<organism evidence="1 2">
    <name type="scientific">Ruminococcus albus</name>
    <dbReference type="NCBI Taxonomy" id="1264"/>
    <lineage>
        <taxon>Bacteria</taxon>
        <taxon>Bacillati</taxon>
        <taxon>Bacillota</taxon>
        <taxon>Clostridia</taxon>
        <taxon>Eubacteriales</taxon>
        <taxon>Oscillospiraceae</taxon>
        <taxon>Ruminococcus</taxon>
    </lineage>
</organism>